<comment type="caution">
    <text evidence="4">The sequence shown here is derived from an EMBL/GenBank/DDBJ whole genome shotgun (WGS) entry which is preliminary data.</text>
</comment>
<reference evidence="4 5" key="1">
    <citation type="journal article" date="2015" name="Stand. Genomic Sci.">
        <title>Genomic Encyclopedia of Bacterial and Archaeal Type Strains, Phase III: the genomes of soil and plant-associated and newly described type strains.</title>
        <authorList>
            <person name="Whitman W.B."/>
            <person name="Woyke T."/>
            <person name="Klenk H.P."/>
            <person name="Zhou Y."/>
            <person name="Lilburn T.G."/>
            <person name="Beck B.J."/>
            <person name="De Vos P."/>
            <person name="Vandamme P."/>
            <person name="Eisen J.A."/>
            <person name="Garrity G."/>
            <person name="Hugenholtz P."/>
            <person name="Kyrpides N.C."/>
        </authorList>
    </citation>
    <scope>NUCLEOTIDE SEQUENCE [LARGE SCALE GENOMIC DNA]</scope>
    <source>
        <strain evidence="4 5">CV53</strain>
    </source>
</reference>
<feature type="compositionally biased region" description="Basic and acidic residues" evidence="1">
    <location>
        <begin position="62"/>
        <end position="91"/>
    </location>
</feature>
<dbReference type="EMBL" id="SLVV01000003">
    <property type="protein sequence ID" value="TCN26855.1"/>
    <property type="molecule type" value="Genomic_DNA"/>
</dbReference>
<protein>
    <submittedName>
        <fullName evidence="4">Peptidase YpeB-like protein</fullName>
    </submittedName>
</protein>
<dbReference type="Pfam" id="PF03413">
    <property type="entry name" value="PepSY"/>
    <property type="match status" value="2"/>
</dbReference>
<dbReference type="InterPro" id="IPR025711">
    <property type="entry name" value="PepSY"/>
</dbReference>
<evidence type="ECO:0000256" key="1">
    <source>
        <dbReference type="SAM" id="MobiDB-lite"/>
    </source>
</evidence>
<feature type="domain" description="PepSY" evidence="3">
    <location>
        <begin position="122"/>
        <end position="177"/>
    </location>
</feature>
<feature type="region of interest" description="Disordered" evidence="1">
    <location>
        <begin position="62"/>
        <end position="118"/>
    </location>
</feature>
<gene>
    <name evidence="4" type="ORF">EV146_103381</name>
</gene>
<evidence type="ECO:0000313" key="5">
    <source>
        <dbReference type="Proteomes" id="UP000295689"/>
    </source>
</evidence>
<feature type="domain" description="PepSY" evidence="3">
    <location>
        <begin position="43"/>
        <end position="101"/>
    </location>
</feature>
<dbReference type="AlphaFoldDB" id="A0A4R2BJQ0"/>
<keyword evidence="5" id="KW-1185">Reference proteome</keyword>
<accession>A0A4R2BJQ0</accession>
<dbReference type="RefSeq" id="WP_132003569.1">
    <property type="nucleotide sequence ID" value="NZ_JABUHM010000002.1"/>
</dbReference>
<evidence type="ECO:0000259" key="3">
    <source>
        <dbReference type="Pfam" id="PF03413"/>
    </source>
</evidence>
<keyword evidence="2" id="KW-0732">Signal</keyword>
<evidence type="ECO:0000256" key="2">
    <source>
        <dbReference type="SAM" id="SignalP"/>
    </source>
</evidence>
<evidence type="ECO:0000313" key="4">
    <source>
        <dbReference type="EMBL" id="TCN26855.1"/>
    </source>
</evidence>
<name>A0A4R2BJQ0_9BACI</name>
<dbReference type="Proteomes" id="UP000295689">
    <property type="component" value="Unassembled WGS sequence"/>
</dbReference>
<organism evidence="4 5">
    <name type="scientific">Mesobacillus foraminis</name>
    <dbReference type="NCBI Taxonomy" id="279826"/>
    <lineage>
        <taxon>Bacteria</taxon>
        <taxon>Bacillati</taxon>
        <taxon>Bacillota</taxon>
        <taxon>Bacilli</taxon>
        <taxon>Bacillales</taxon>
        <taxon>Bacillaceae</taxon>
        <taxon>Mesobacillus</taxon>
    </lineage>
</organism>
<dbReference type="Gene3D" id="3.10.450.40">
    <property type="match status" value="2"/>
</dbReference>
<feature type="chain" id="PRO_5020414557" evidence="2">
    <location>
        <begin position="25"/>
        <end position="184"/>
    </location>
</feature>
<sequence length="184" mass="20195">MKRNILIAGVAGIVLLGGAVGAGAFDDRAENTAPAAKKTENTISMEKAEEIAVKEAGGTVEKVEYDKDDSRENYEVELRSEDGNDDTDVKIDAVTGEVISIDRDDDDDNDDNKSNVQNTEIKLSKDDVIAIAVKETPGKVVEFEFDRDDLVYELEVKTDKSEVDYEIDANTGKILEKDTDDDQD</sequence>
<feature type="signal peptide" evidence="2">
    <location>
        <begin position="1"/>
        <end position="24"/>
    </location>
</feature>
<proteinExistence type="predicted"/>